<evidence type="ECO:0000256" key="7">
    <source>
        <dbReference type="SAM" id="MobiDB-lite"/>
    </source>
</evidence>
<evidence type="ECO:0000256" key="3">
    <source>
        <dbReference type="ARBA" id="ARBA00022475"/>
    </source>
</evidence>
<keyword evidence="4 8" id="KW-0812">Transmembrane</keyword>
<dbReference type="CDD" id="cd06173">
    <property type="entry name" value="MFS_MefA_like"/>
    <property type="match status" value="1"/>
</dbReference>
<evidence type="ECO:0000313" key="10">
    <source>
        <dbReference type="Proteomes" id="UP001595891"/>
    </source>
</evidence>
<feature type="transmembrane region" description="Helical" evidence="8">
    <location>
        <begin position="21"/>
        <end position="45"/>
    </location>
</feature>
<feature type="transmembrane region" description="Helical" evidence="8">
    <location>
        <begin position="149"/>
        <end position="173"/>
    </location>
</feature>
<feature type="transmembrane region" description="Helical" evidence="8">
    <location>
        <begin position="378"/>
        <end position="399"/>
    </location>
</feature>
<feature type="transmembrane region" description="Helical" evidence="8">
    <location>
        <begin position="84"/>
        <end position="105"/>
    </location>
</feature>
<evidence type="ECO:0000256" key="1">
    <source>
        <dbReference type="ARBA" id="ARBA00004429"/>
    </source>
</evidence>
<dbReference type="Pfam" id="PF05977">
    <property type="entry name" value="MFS_3"/>
    <property type="match status" value="1"/>
</dbReference>
<dbReference type="Proteomes" id="UP001595891">
    <property type="component" value="Unassembled WGS sequence"/>
</dbReference>
<feature type="region of interest" description="Disordered" evidence="7">
    <location>
        <begin position="409"/>
        <end position="449"/>
    </location>
</feature>
<organism evidence="9 10">
    <name type="scientific">Sphaerisporangium corydalis</name>
    <dbReference type="NCBI Taxonomy" id="1441875"/>
    <lineage>
        <taxon>Bacteria</taxon>
        <taxon>Bacillati</taxon>
        <taxon>Actinomycetota</taxon>
        <taxon>Actinomycetes</taxon>
        <taxon>Streptosporangiales</taxon>
        <taxon>Streptosporangiaceae</taxon>
        <taxon>Sphaerisporangium</taxon>
    </lineage>
</organism>
<evidence type="ECO:0000256" key="6">
    <source>
        <dbReference type="ARBA" id="ARBA00023136"/>
    </source>
</evidence>
<evidence type="ECO:0000256" key="5">
    <source>
        <dbReference type="ARBA" id="ARBA00022989"/>
    </source>
</evidence>
<keyword evidence="5 8" id="KW-1133">Transmembrane helix</keyword>
<dbReference type="EMBL" id="JBHSFN010000041">
    <property type="protein sequence ID" value="MFC4592107.1"/>
    <property type="molecule type" value="Genomic_DNA"/>
</dbReference>
<sequence length="449" mass="45672">MARRRLIMDIGPLKESPPFRRLWAGSVLSAVGAQMTSFAVALQVYTLTRSSIAVGMVGLASAVPSIVFGLAGGSVIDAFDRRRLVLVTSGGLALVSVAFAVQAFAEYDRLWPLYLLVALQSLLGALDGPARRTFLPRLLPAERIPAGAALTMFIFHASATAGPGLGGVVASAWGLKMCYLVDALSFAASLYGIVRLPAMPPEGGATRPGLSAVADGFRFIRGNRIIGGAFLADMSATFFGMPLALFPAINAEHFGGSAQTLGLLTAAPAVGGIIGSSLSGWVGQVSRQGRAMLIAGAIWGAGLTGFGLAGSLWLALSLLALAGAADVISVVFRTTVVQVATPDRYLGRVSAAEYVVGVGCPQLGNFRAGAVGSLTSPAAGIVSGGLATIAGAALIGLTIPALSRYRAHPAPDAADRPTPDTPGHPAPAAPDAPDAADRLAEDGSTRGSF</sequence>
<feature type="compositionally biased region" description="Basic and acidic residues" evidence="7">
    <location>
        <begin position="435"/>
        <end position="449"/>
    </location>
</feature>
<dbReference type="SUPFAM" id="SSF103473">
    <property type="entry name" value="MFS general substrate transporter"/>
    <property type="match status" value="1"/>
</dbReference>
<dbReference type="InterPro" id="IPR010290">
    <property type="entry name" value="TM_effector"/>
</dbReference>
<feature type="transmembrane region" description="Helical" evidence="8">
    <location>
        <begin position="261"/>
        <end position="281"/>
    </location>
</feature>
<dbReference type="Gene3D" id="1.20.1250.20">
    <property type="entry name" value="MFS general substrate transporter like domains"/>
    <property type="match status" value="1"/>
</dbReference>
<evidence type="ECO:0000256" key="4">
    <source>
        <dbReference type="ARBA" id="ARBA00022692"/>
    </source>
</evidence>
<dbReference type="PANTHER" id="PTHR23513">
    <property type="entry name" value="INTEGRAL MEMBRANE EFFLUX PROTEIN-RELATED"/>
    <property type="match status" value="1"/>
</dbReference>
<gene>
    <name evidence="9" type="ORF">ACFO8L_38880</name>
</gene>
<evidence type="ECO:0000256" key="8">
    <source>
        <dbReference type="SAM" id="Phobius"/>
    </source>
</evidence>
<dbReference type="PANTHER" id="PTHR23513:SF9">
    <property type="entry name" value="ENTEROBACTIN EXPORTER ENTS"/>
    <property type="match status" value="1"/>
</dbReference>
<proteinExistence type="predicted"/>
<protein>
    <submittedName>
        <fullName evidence="9">MFS transporter</fullName>
    </submittedName>
</protein>
<feature type="transmembrane region" description="Helical" evidence="8">
    <location>
        <begin position="293"/>
        <end position="316"/>
    </location>
</feature>
<evidence type="ECO:0000313" key="9">
    <source>
        <dbReference type="EMBL" id="MFC4592107.1"/>
    </source>
</evidence>
<keyword evidence="2" id="KW-0813">Transport</keyword>
<name>A0ABV9ERM6_9ACTN</name>
<keyword evidence="6 8" id="KW-0472">Membrane</keyword>
<dbReference type="InterPro" id="IPR036259">
    <property type="entry name" value="MFS_trans_sf"/>
</dbReference>
<feature type="transmembrane region" description="Helical" evidence="8">
    <location>
        <begin position="51"/>
        <end position="72"/>
    </location>
</feature>
<keyword evidence="10" id="KW-1185">Reference proteome</keyword>
<accession>A0ABV9ERM6</accession>
<dbReference type="RefSeq" id="WP_262847224.1">
    <property type="nucleotide sequence ID" value="NZ_JANZYP010000060.1"/>
</dbReference>
<keyword evidence="3" id="KW-1003">Cell membrane</keyword>
<feature type="compositionally biased region" description="Pro residues" evidence="7">
    <location>
        <begin position="419"/>
        <end position="430"/>
    </location>
</feature>
<feature type="transmembrane region" description="Helical" evidence="8">
    <location>
        <begin position="225"/>
        <end position="249"/>
    </location>
</feature>
<comment type="subcellular location">
    <subcellularLocation>
        <location evidence="1">Cell inner membrane</location>
        <topology evidence="1">Multi-pass membrane protein</topology>
    </subcellularLocation>
</comment>
<reference evidence="10" key="1">
    <citation type="journal article" date="2019" name="Int. J. Syst. Evol. Microbiol.">
        <title>The Global Catalogue of Microorganisms (GCM) 10K type strain sequencing project: providing services to taxonomists for standard genome sequencing and annotation.</title>
        <authorList>
            <consortium name="The Broad Institute Genomics Platform"/>
            <consortium name="The Broad Institute Genome Sequencing Center for Infectious Disease"/>
            <person name="Wu L."/>
            <person name="Ma J."/>
        </authorList>
    </citation>
    <scope>NUCLEOTIDE SEQUENCE [LARGE SCALE GENOMIC DNA]</scope>
    <source>
        <strain evidence="10">CCUG 49560</strain>
    </source>
</reference>
<comment type="caution">
    <text evidence="9">The sequence shown here is derived from an EMBL/GenBank/DDBJ whole genome shotgun (WGS) entry which is preliminary data.</text>
</comment>
<evidence type="ECO:0000256" key="2">
    <source>
        <dbReference type="ARBA" id="ARBA00022448"/>
    </source>
</evidence>